<evidence type="ECO:0000256" key="1">
    <source>
        <dbReference type="ARBA" id="ARBA00022737"/>
    </source>
</evidence>
<protein>
    <submittedName>
        <fullName evidence="4">Uncharacterized protein</fullName>
    </submittedName>
</protein>
<comment type="caution">
    <text evidence="4">The sequence shown here is derived from an EMBL/GenBank/DDBJ whole genome shotgun (WGS) entry which is preliminary data.</text>
</comment>
<gene>
    <name evidence="4" type="ORF">GOMPHAMPRED_004163</name>
</gene>
<dbReference type="PROSITE" id="PS50297">
    <property type="entry name" value="ANK_REP_REGION"/>
    <property type="match status" value="4"/>
</dbReference>
<feature type="repeat" description="ANK" evidence="3">
    <location>
        <begin position="770"/>
        <end position="802"/>
    </location>
</feature>
<reference evidence="4" key="1">
    <citation type="submission" date="2021-03" db="EMBL/GenBank/DDBJ databases">
        <authorList>
            <person name="Tagirdzhanova G."/>
        </authorList>
    </citation>
    <scope>NUCLEOTIDE SEQUENCE</scope>
</reference>
<feature type="repeat" description="ANK" evidence="3">
    <location>
        <begin position="702"/>
        <end position="734"/>
    </location>
</feature>
<dbReference type="PROSITE" id="PS50088">
    <property type="entry name" value="ANK_REPEAT"/>
    <property type="match status" value="4"/>
</dbReference>
<dbReference type="InterPro" id="IPR036770">
    <property type="entry name" value="Ankyrin_rpt-contain_sf"/>
</dbReference>
<feature type="repeat" description="ANK" evidence="3">
    <location>
        <begin position="572"/>
        <end position="604"/>
    </location>
</feature>
<dbReference type="Proteomes" id="UP000664169">
    <property type="component" value="Unassembled WGS sequence"/>
</dbReference>
<name>A0A8H3FMJ6_9LECA</name>
<dbReference type="SMART" id="SM00248">
    <property type="entry name" value="ANK"/>
    <property type="match status" value="7"/>
</dbReference>
<keyword evidence="2 3" id="KW-0040">ANK repeat</keyword>
<evidence type="ECO:0000256" key="2">
    <source>
        <dbReference type="ARBA" id="ARBA00023043"/>
    </source>
</evidence>
<proteinExistence type="predicted"/>
<evidence type="ECO:0000313" key="4">
    <source>
        <dbReference type="EMBL" id="CAF9926535.1"/>
    </source>
</evidence>
<dbReference type="PANTHER" id="PTHR24198">
    <property type="entry name" value="ANKYRIN REPEAT AND PROTEIN KINASE DOMAIN-CONTAINING PROTEIN"/>
    <property type="match status" value="1"/>
</dbReference>
<sequence length="831" mass="91884">MLTLRKLTINNWSQQRQKLYAEAKEWGLDEEIAFSIADRELVNWTAEELSGVLRKVKGVKPGNARTIPSDSDQGTTTHSSQTWIKAPDKLVKQSAAERKALCINAKGQFSLRENDYFAVSHVWIEGIQGNQMNKGVSSTVINHIFKYVAPIPDVEWLWLDVLAIPSGHNTLTAAQEIEKIDIINSLGSIYEKAKAIIIFDALVKHLESIDPVDVAVALVCGKWMSRVWTYQEIKLARKAIILTGAGPIEYSVMVQELRKKHNNMHWDADLSNLTQEQRPARFKFRMLYMTLDLLQYDPAVHVSIPDIVFACKRRTTGNDIDYVRAFYPVLELKWKPGMIKEDGLKAIFDQRPYGYENAARVMLTFGNPRVNVWPGWAPDSLCGLSGMIFDRNAGFKHTIRGLVFAWTTYKIKSLTKVTLIKDCWSAEIHSEGSETNPIKCILFQCSKERQDTVDAVQEIVNAGRAFLLLTPDAGTTMAELTGIVASKNSDQYTGFAYMVIYVWGLQALPPLHKITWTLHNENPMNKTLDGGQQRLDGLMVFDQDNRNYEDLSMAELISALPKNTAVNQKDENGRTLLHKAAAKGDLEAVKKLLAQGAIVDLVDNQNATALNIAADQRRALVLQALLDAGADIRHKGRIGPALTEAVGSHSVECAKILLENGGNPNGEEDDDFLWPLIVASDQGDMIDLLLKYGADPNKCSAIKLTALHFAARHGNAEAIRKLVAGGASINAQLSDGSLIDPLYYAIEEQAEDAVAELLFRGADPNASYANGKSPLMLAAGVGNAKIVNALLESGADLHRKENGTKTALDFANQAGKKVVFKLLTERLAGKW</sequence>
<dbReference type="AlphaFoldDB" id="A0A8H3FMJ6"/>
<dbReference type="PRINTS" id="PR01415">
    <property type="entry name" value="ANKYRIN"/>
</dbReference>
<feature type="repeat" description="ANK" evidence="3">
    <location>
        <begin position="605"/>
        <end position="637"/>
    </location>
</feature>
<dbReference type="Pfam" id="PF00023">
    <property type="entry name" value="Ank"/>
    <property type="match status" value="1"/>
</dbReference>
<dbReference type="OrthoDB" id="2426273at2759"/>
<evidence type="ECO:0000313" key="5">
    <source>
        <dbReference type="Proteomes" id="UP000664169"/>
    </source>
</evidence>
<evidence type="ECO:0000256" key="3">
    <source>
        <dbReference type="PROSITE-ProRule" id="PRU00023"/>
    </source>
</evidence>
<dbReference type="Gene3D" id="1.25.40.20">
    <property type="entry name" value="Ankyrin repeat-containing domain"/>
    <property type="match status" value="2"/>
</dbReference>
<keyword evidence="5" id="KW-1185">Reference proteome</keyword>
<keyword evidence="1" id="KW-0677">Repeat</keyword>
<dbReference type="InterPro" id="IPR002110">
    <property type="entry name" value="Ankyrin_rpt"/>
</dbReference>
<dbReference type="Pfam" id="PF12796">
    <property type="entry name" value="Ank_2"/>
    <property type="match status" value="2"/>
</dbReference>
<organism evidence="4 5">
    <name type="scientific">Gomphillus americanus</name>
    <dbReference type="NCBI Taxonomy" id="1940652"/>
    <lineage>
        <taxon>Eukaryota</taxon>
        <taxon>Fungi</taxon>
        <taxon>Dikarya</taxon>
        <taxon>Ascomycota</taxon>
        <taxon>Pezizomycotina</taxon>
        <taxon>Lecanoromycetes</taxon>
        <taxon>OSLEUM clade</taxon>
        <taxon>Ostropomycetidae</taxon>
        <taxon>Ostropales</taxon>
        <taxon>Graphidaceae</taxon>
        <taxon>Gomphilloideae</taxon>
        <taxon>Gomphillus</taxon>
    </lineage>
</organism>
<dbReference type="PANTHER" id="PTHR24198:SF165">
    <property type="entry name" value="ANKYRIN REPEAT-CONTAINING PROTEIN-RELATED"/>
    <property type="match status" value="1"/>
</dbReference>
<accession>A0A8H3FMJ6</accession>
<dbReference type="SUPFAM" id="SSF48403">
    <property type="entry name" value="Ankyrin repeat"/>
    <property type="match status" value="1"/>
</dbReference>
<dbReference type="EMBL" id="CAJPDQ010000025">
    <property type="protein sequence ID" value="CAF9926535.1"/>
    <property type="molecule type" value="Genomic_DNA"/>
</dbReference>